<keyword evidence="6 7" id="KW-0472">Membrane</keyword>
<dbReference type="PANTHER" id="PTHR43343:SF3">
    <property type="entry name" value="PROTEASE DO-LIKE 8, CHLOROPLASTIC"/>
    <property type="match status" value="1"/>
</dbReference>
<dbReference type="InterPro" id="IPR002781">
    <property type="entry name" value="TM_pro_TauE-like"/>
</dbReference>
<dbReference type="EMBL" id="AP010904">
    <property type="protein sequence ID" value="BAH77599.1"/>
    <property type="molecule type" value="Genomic_DNA"/>
</dbReference>
<dbReference type="RefSeq" id="WP_015862728.1">
    <property type="nucleotide sequence ID" value="NC_012796.1"/>
</dbReference>
<feature type="transmembrane region" description="Helical" evidence="7">
    <location>
        <begin position="668"/>
        <end position="697"/>
    </location>
</feature>
<dbReference type="SUPFAM" id="SSF50494">
    <property type="entry name" value="Trypsin-like serine proteases"/>
    <property type="match status" value="1"/>
</dbReference>
<reference evidence="10 11" key="1">
    <citation type="journal article" date="2009" name="Genome Res.">
        <title>Whole genome sequence of Desulfovibrio magneticus strain RS-1 revealed common gene clusters in magnetotactic bacteria.</title>
        <authorList>
            <person name="Nakazawa H."/>
            <person name="Arakaki A."/>
            <person name="Narita-Yamada S."/>
            <person name="Yashiro I."/>
            <person name="Jinno K."/>
            <person name="Aoki N."/>
            <person name="Tsuruyama A."/>
            <person name="Okamura Y."/>
            <person name="Tanikawa S."/>
            <person name="Fujita N."/>
            <person name="Takeyama H."/>
            <person name="Matsunaga T."/>
        </authorList>
    </citation>
    <scope>NUCLEOTIDE SEQUENCE [LARGE SCALE GENOMIC DNA]</scope>
    <source>
        <strain evidence="11">ATCC 700980 / DSM 13731 / RS-1</strain>
    </source>
</reference>
<comment type="similarity">
    <text evidence="7">Belongs to the 4-toluene sulfonate uptake permease (TSUP) (TC 2.A.102) family.</text>
</comment>
<dbReference type="HOGENOM" id="CLU_354784_0_0_7"/>
<dbReference type="GO" id="GO:0005886">
    <property type="term" value="C:plasma membrane"/>
    <property type="evidence" value="ECO:0007669"/>
    <property type="project" value="UniProtKB-SubCell"/>
</dbReference>
<keyword evidence="5 7" id="KW-1133">Transmembrane helix</keyword>
<dbReference type="InterPro" id="IPR036280">
    <property type="entry name" value="Multihaem_cyt_sf"/>
</dbReference>
<dbReference type="Pfam" id="PF13365">
    <property type="entry name" value="Trypsin_2"/>
    <property type="match status" value="1"/>
</dbReference>
<organism evidence="10 11">
    <name type="scientific">Solidesulfovibrio magneticus (strain ATCC 700980 / DSM 13731 / RS-1)</name>
    <name type="common">Desulfovibrio magneticus</name>
    <dbReference type="NCBI Taxonomy" id="573370"/>
    <lineage>
        <taxon>Bacteria</taxon>
        <taxon>Pseudomonadati</taxon>
        <taxon>Thermodesulfobacteriota</taxon>
        <taxon>Desulfovibrionia</taxon>
        <taxon>Desulfovibrionales</taxon>
        <taxon>Desulfovibrionaceae</taxon>
        <taxon>Solidesulfovibrio</taxon>
    </lineage>
</organism>
<proteinExistence type="inferred from homology"/>
<dbReference type="SUPFAM" id="SSF48695">
    <property type="entry name" value="Multiheme cytochromes"/>
    <property type="match status" value="1"/>
</dbReference>
<dbReference type="eggNOG" id="COG0265">
    <property type="taxonomic scope" value="Bacteria"/>
</dbReference>
<dbReference type="Proteomes" id="UP000009071">
    <property type="component" value="Chromosome"/>
</dbReference>
<dbReference type="KEGG" id="dma:DMR_41080"/>
<accession>C4XPP9</accession>
<feature type="transmembrane region" description="Helical" evidence="7">
    <location>
        <begin position="741"/>
        <end position="759"/>
    </location>
</feature>
<dbReference type="Gene3D" id="2.30.42.60">
    <property type="match status" value="1"/>
</dbReference>
<dbReference type="InterPro" id="IPR051201">
    <property type="entry name" value="Chloro_Bact_Ser_Proteases"/>
</dbReference>
<feature type="transmembrane region" description="Helical" evidence="7">
    <location>
        <begin position="529"/>
        <end position="559"/>
    </location>
</feature>
<keyword evidence="9" id="KW-0732">Signal</keyword>
<dbReference type="InterPro" id="IPR001940">
    <property type="entry name" value="Peptidase_S1C"/>
</dbReference>
<feature type="transmembrane region" description="Helical" evidence="7">
    <location>
        <begin position="622"/>
        <end position="639"/>
    </location>
</feature>
<evidence type="ECO:0000256" key="4">
    <source>
        <dbReference type="ARBA" id="ARBA00022801"/>
    </source>
</evidence>
<dbReference type="STRING" id="573370.DMR_41080"/>
<evidence type="ECO:0000256" key="9">
    <source>
        <dbReference type="SAM" id="SignalP"/>
    </source>
</evidence>
<evidence type="ECO:0000256" key="2">
    <source>
        <dbReference type="ARBA" id="ARBA00022670"/>
    </source>
</evidence>
<keyword evidence="11" id="KW-1185">Reference proteome</keyword>
<evidence type="ECO:0000256" key="1">
    <source>
        <dbReference type="ARBA" id="ARBA00004141"/>
    </source>
</evidence>
<feature type="transmembrane region" description="Helical" evidence="7">
    <location>
        <begin position="596"/>
        <end position="615"/>
    </location>
</feature>
<evidence type="ECO:0000256" key="6">
    <source>
        <dbReference type="ARBA" id="ARBA00023136"/>
    </source>
</evidence>
<comment type="subcellular location">
    <subcellularLocation>
        <location evidence="7">Cell membrane</location>
        <topology evidence="7">Multi-pass membrane protein</topology>
    </subcellularLocation>
    <subcellularLocation>
        <location evidence="1">Membrane</location>
        <topology evidence="1">Multi-pass membrane protein</topology>
    </subcellularLocation>
</comment>
<feature type="compositionally biased region" description="Low complexity" evidence="8">
    <location>
        <begin position="361"/>
        <end position="376"/>
    </location>
</feature>
<evidence type="ECO:0000256" key="5">
    <source>
        <dbReference type="ARBA" id="ARBA00022989"/>
    </source>
</evidence>
<dbReference type="GO" id="GO:0006508">
    <property type="term" value="P:proteolysis"/>
    <property type="evidence" value="ECO:0007669"/>
    <property type="project" value="UniProtKB-KW"/>
</dbReference>
<evidence type="ECO:0000313" key="10">
    <source>
        <dbReference type="EMBL" id="BAH77599.1"/>
    </source>
</evidence>
<dbReference type="Pfam" id="PF01925">
    <property type="entry name" value="TauE"/>
    <property type="match status" value="1"/>
</dbReference>
<evidence type="ECO:0000256" key="7">
    <source>
        <dbReference type="RuleBase" id="RU363041"/>
    </source>
</evidence>
<feature type="signal peptide" evidence="9">
    <location>
        <begin position="1"/>
        <end position="20"/>
    </location>
</feature>
<dbReference type="PRINTS" id="PR00834">
    <property type="entry name" value="PROTEASES2C"/>
</dbReference>
<feature type="compositionally biased region" description="Low complexity" evidence="8">
    <location>
        <begin position="287"/>
        <end position="318"/>
    </location>
</feature>
<evidence type="ECO:0000256" key="8">
    <source>
        <dbReference type="SAM" id="MobiDB-lite"/>
    </source>
</evidence>
<protein>
    <recommendedName>
        <fullName evidence="7">Probable membrane transporter protein</fullName>
    </recommendedName>
</protein>
<dbReference type="InterPro" id="IPR009003">
    <property type="entry name" value="Peptidase_S1_PA"/>
</dbReference>
<dbReference type="OrthoDB" id="9758917at2"/>
<name>C4XPP9_SOLM1</name>
<feature type="chain" id="PRO_5002945952" description="Probable membrane transporter protein" evidence="9">
    <location>
        <begin position="21"/>
        <end position="791"/>
    </location>
</feature>
<feature type="transmembrane region" description="Helical" evidence="7">
    <location>
        <begin position="709"/>
        <end position="729"/>
    </location>
</feature>
<dbReference type="GO" id="GO:0004252">
    <property type="term" value="F:serine-type endopeptidase activity"/>
    <property type="evidence" value="ECO:0007669"/>
    <property type="project" value="InterPro"/>
</dbReference>
<sequence>MAAWRIVWTAACCLGLWLQAAQCQGAAAVLDQLQADVRQALAAIKPSVASVKAQKRQMLKGGGEMWFESVGSGLVVDERGYILTNSHVVRSGERVTVALWNGSGTELPATIVDEDVDNDLALLKIEPAAALRPAPLGDAAGLAVGDWVVSVGSPYGYEHSATFGIVSGLHRNLMINGVAYRDMIQTDAAITQGNSGGPLLDLNGVAVGINAAIFSPENAYTGIAFTIPINRAKHFISRTIGAVPTIRSAPAGTPAATGTPVAAGTPTAVGPQGGLRPGFQPLPDQPAPAAAVNPVRPQPGAALPAQALPNPGPAGQPLTIAGQPAQPLPAVGQPAAVPPDALPVGQPLPTAAQPVQGLPVQTQGAAGANPAGQPPFAGIPPRQPGAAPQAPPAGGAVAASPGQSALQPGFMPLPATVMTAPAVAGALQTAAAAAPALPPPPNPKEPVDLNKTPPNDATHKTFSDCTTCHVITKKLVVNMQSTMPHPPLGNCDTCHVMINEKPVAGPTTVAWNTIVARIPGLKSLGGAPYVTYAAVLLAALLATAIGFDAGLLFVPILLFHGLGLEMACAASLLMLAVVGLPAMVRFDGSDCIDLRLFAVVLPPAALGAFGGAFGAAFLDPTYLPMGLAACLLLAAMLFSRNPALESVWGGRRDRGGLAWRPVYGGEPYVLGLASLSACVLVAAGLGGLLGASGSWLLLPMVMTVFRIPLPVAAAVAAVMTPVVGLFGYLGHAVVGQYDVPMLVQLCAAALVGSMGGLLLQSLKTNTRARACGVMASAMAACAVILRIANLI</sequence>
<evidence type="ECO:0000313" key="11">
    <source>
        <dbReference type="Proteomes" id="UP000009071"/>
    </source>
</evidence>
<feature type="transmembrane region" description="Helical" evidence="7">
    <location>
        <begin position="566"/>
        <end position="584"/>
    </location>
</feature>
<dbReference type="AlphaFoldDB" id="C4XPP9"/>
<keyword evidence="4" id="KW-0378">Hydrolase</keyword>
<feature type="compositionally biased region" description="Low complexity" evidence="8">
    <location>
        <begin position="251"/>
        <end position="270"/>
    </location>
</feature>
<feature type="transmembrane region" description="Helical" evidence="7">
    <location>
        <begin position="771"/>
        <end position="788"/>
    </location>
</feature>
<feature type="region of interest" description="Disordered" evidence="8">
    <location>
        <begin position="251"/>
        <end position="402"/>
    </location>
</feature>
<feature type="compositionally biased region" description="Low complexity" evidence="8">
    <location>
        <begin position="384"/>
        <end position="402"/>
    </location>
</feature>
<keyword evidence="7" id="KW-1003">Cell membrane</keyword>
<dbReference type="Gene3D" id="2.40.10.120">
    <property type="match status" value="1"/>
</dbReference>
<dbReference type="PANTHER" id="PTHR43343">
    <property type="entry name" value="PEPTIDASE S12"/>
    <property type="match status" value="1"/>
</dbReference>
<evidence type="ECO:0000256" key="3">
    <source>
        <dbReference type="ARBA" id="ARBA00022692"/>
    </source>
</evidence>
<keyword evidence="2" id="KW-0645">Protease</keyword>
<gene>
    <name evidence="10" type="primary">mamE</name>
    <name evidence="10" type="ordered locus">DMR_41080</name>
</gene>
<keyword evidence="3 7" id="KW-0812">Transmembrane</keyword>